<dbReference type="EMBL" id="CM046390">
    <property type="protein sequence ID" value="KAI8564531.1"/>
    <property type="molecule type" value="Genomic_DNA"/>
</dbReference>
<gene>
    <name evidence="1" type="ORF">RHMOL_Rhmol03G0188900</name>
</gene>
<organism evidence="1 2">
    <name type="scientific">Rhododendron molle</name>
    <name type="common">Chinese azalea</name>
    <name type="synonym">Azalea mollis</name>
    <dbReference type="NCBI Taxonomy" id="49168"/>
    <lineage>
        <taxon>Eukaryota</taxon>
        <taxon>Viridiplantae</taxon>
        <taxon>Streptophyta</taxon>
        <taxon>Embryophyta</taxon>
        <taxon>Tracheophyta</taxon>
        <taxon>Spermatophyta</taxon>
        <taxon>Magnoliopsida</taxon>
        <taxon>eudicotyledons</taxon>
        <taxon>Gunneridae</taxon>
        <taxon>Pentapetalae</taxon>
        <taxon>asterids</taxon>
        <taxon>Ericales</taxon>
        <taxon>Ericaceae</taxon>
        <taxon>Ericoideae</taxon>
        <taxon>Rhodoreae</taxon>
        <taxon>Rhododendron</taxon>
    </lineage>
</organism>
<sequence>MATNNADHLPHLFVSCLLTLFCFCEFCYCFHPKQVMNLSTVAVQWSPAEIPPKYQKKRKWSPAGATWNGSPDGAGSDGGACGYGDAVLKPPFNSMITDISPSLTNSATDVELVTKCKYNLNVPCDYTGTTSAIAFRVDVGSNPYYFAVAPQFEEGDGDLVSVDLKEATSTTTGPDDQWKPMQQSWGAVWKLESGSALQALFSIRLTSGNTGRILVANNVIPAGWQGKHFPWEFLCGRRGNFSALSSVNYTAPDIYHVSRTIAIFAASYTQCSIIYILSRNSSCTRRRQIHALNGQCDGHDSLIPFSILTLRILLLPILALAIFK</sequence>
<comment type="caution">
    <text evidence="1">The sequence shown here is derived from an EMBL/GenBank/DDBJ whole genome shotgun (WGS) entry which is preliminary data.</text>
</comment>
<evidence type="ECO:0000313" key="1">
    <source>
        <dbReference type="EMBL" id="KAI8564531.1"/>
    </source>
</evidence>
<dbReference type="Proteomes" id="UP001062846">
    <property type="component" value="Chromosome 3"/>
</dbReference>
<name>A0ACC0PHA1_RHOML</name>
<protein>
    <submittedName>
        <fullName evidence="1">Uncharacterized protein</fullName>
    </submittedName>
</protein>
<evidence type="ECO:0000313" key="2">
    <source>
        <dbReference type="Proteomes" id="UP001062846"/>
    </source>
</evidence>
<reference evidence="1" key="1">
    <citation type="submission" date="2022-02" db="EMBL/GenBank/DDBJ databases">
        <title>Plant Genome Project.</title>
        <authorList>
            <person name="Zhang R.-G."/>
        </authorList>
    </citation>
    <scope>NUCLEOTIDE SEQUENCE</scope>
    <source>
        <strain evidence="1">AT1</strain>
    </source>
</reference>
<proteinExistence type="predicted"/>
<accession>A0ACC0PHA1</accession>
<keyword evidence="2" id="KW-1185">Reference proteome</keyword>